<evidence type="ECO:0000256" key="1">
    <source>
        <dbReference type="ARBA" id="ARBA00006139"/>
    </source>
</evidence>
<proteinExistence type="inferred from homology"/>
<keyword evidence="2 9" id="KW-1003">Cell membrane</keyword>
<keyword evidence="3 9" id="KW-0645">Protease</keyword>
<evidence type="ECO:0000256" key="6">
    <source>
        <dbReference type="ARBA" id="ARBA00022801"/>
    </source>
</evidence>
<comment type="function">
    <text evidence="9 10">This protein specifically catalyzes the removal of signal peptides from prolipoproteins.</text>
</comment>
<dbReference type="EMBL" id="FQZO01000006">
    <property type="protein sequence ID" value="SHJ59131.1"/>
    <property type="molecule type" value="Genomic_DNA"/>
</dbReference>
<evidence type="ECO:0000256" key="2">
    <source>
        <dbReference type="ARBA" id="ARBA00022475"/>
    </source>
</evidence>
<dbReference type="GO" id="GO:0006508">
    <property type="term" value="P:proteolysis"/>
    <property type="evidence" value="ECO:0007669"/>
    <property type="project" value="UniProtKB-KW"/>
</dbReference>
<evidence type="ECO:0000256" key="7">
    <source>
        <dbReference type="ARBA" id="ARBA00022989"/>
    </source>
</evidence>
<keyword evidence="6 9" id="KW-0378">Hydrolase</keyword>
<dbReference type="AlphaFoldDB" id="A0A1M6KJY4"/>
<keyword evidence="7 9" id="KW-1133">Transmembrane helix</keyword>
<dbReference type="GO" id="GO:0004190">
    <property type="term" value="F:aspartic-type endopeptidase activity"/>
    <property type="evidence" value="ECO:0007669"/>
    <property type="project" value="UniProtKB-UniRule"/>
</dbReference>
<comment type="similarity">
    <text evidence="1 9 11">Belongs to the peptidase A8 family.</text>
</comment>
<name>A0A1M6KJY4_9CLOT</name>
<feature type="transmembrane region" description="Helical" evidence="9">
    <location>
        <begin position="56"/>
        <end position="76"/>
    </location>
</feature>
<comment type="catalytic activity">
    <reaction evidence="9 10">
        <text>Release of signal peptides from bacterial membrane prolipoproteins. Hydrolyzes -Xaa-Yaa-Zaa-|-(S,diacylglyceryl)Cys-, in which Xaa is hydrophobic (preferably Leu), and Yaa (Ala or Ser) and Zaa (Gly or Ala) have small, neutral side chains.</text>
        <dbReference type="EC" id="3.4.23.36"/>
    </reaction>
</comment>
<evidence type="ECO:0000256" key="11">
    <source>
        <dbReference type="RuleBase" id="RU004181"/>
    </source>
</evidence>
<feature type="transmembrane region" description="Helical" evidence="9">
    <location>
        <begin position="120"/>
        <end position="144"/>
    </location>
</feature>
<dbReference type="RefSeq" id="WP_073009410.1">
    <property type="nucleotide sequence ID" value="NZ_FQZO01000006.1"/>
</dbReference>
<comment type="caution">
    <text evidence="9">Lacks conserved residue(s) required for the propagation of feature annotation.</text>
</comment>
<evidence type="ECO:0000313" key="13">
    <source>
        <dbReference type="Proteomes" id="UP000184080"/>
    </source>
</evidence>
<dbReference type="PRINTS" id="PR00781">
    <property type="entry name" value="LIPOSIGPTASE"/>
</dbReference>
<keyword evidence="8 9" id="KW-0472">Membrane</keyword>
<evidence type="ECO:0000313" key="12">
    <source>
        <dbReference type="EMBL" id="SHJ59131.1"/>
    </source>
</evidence>
<protein>
    <recommendedName>
        <fullName evidence="9">Lipoprotein signal peptidase</fullName>
        <ecNumber evidence="9">3.4.23.36</ecNumber>
    </recommendedName>
    <alternativeName>
        <fullName evidence="9">Prolipoprotein signal peptidase</fullName>
    </alternativeName>
    <alternativeName>
        <fullName evidence="9">Signal peptidase II</fullName>
        <shortName evidence="9">SPase II</shortName>
    </alternativeName>
</protein>
<gene>
    <name evidence="9" type="primary">lspA</name>
    <name evidence="12" type="ORF">SAMN05444401_3388</name>
</gene>
<evidence type="ECO:0000256" key="5">
    <source>
        <dbReference type="ARBA" id="ARBA00022750"/>
    </source>
</evidence>
<organism evidence="12 13">
    <name type="scientific">Clostridium amylolyticum</name>
    <dbReference type="NCBI Taxonomy" id="1121298"/>
    <lineage>
        <taxon>Bacteria</taxon>
        <taxon>Bacillati</taxon>
        <taxon>Bacillota</taxon>
        <taxon>Clostridia</taxon>
        <taxon>Eubacteriales</taxon>
        <taxon>Clostridiaceae</taxon>
        <taxon>Clostridium</taxon>
    </lineage>
</organism>
<evidence type="ECO:0000256" key="8">
    <source>
        <dbReference type="ARBA" id="ARBA00023136"/>
    </source>
</evidence>
<dbReference type="GO" id="GO:0005886">
    <property type="term" value="C:plasma membrane"/>
    <property type="evidence" value="ECO:0007669"/>
    <property type="project" value="UniProtKB-SubCell"/>
</dbReference>
<keyword evidence="4 9" id="KW-0812">Transmembrane</keyword>
<dbReference type="EC" id="3.4.23.36" evidence="9"/>
<evidence type="ECO:0000256" key="9">
    <source>
        <dbReference type="HAMAP-Rule" id="MF_00161"/>
    </source>
</evidence>
<evidence type="ECO:0000256" key="3">
    <source>
        <dbReference type="ARBA" id="ARBA00022670"/>
    </source>
</evidence>
<dbReference type="UniPathway" id="UPA00665"/>
<dbReference type="STRING" id="1121298.SAMN05444401_3388"/>
<dbReference type="HAMAP" id="MF_00161">
    <property type="entry name" value="LspA"/>
    <property type="match status" value="1"/>
</dbReference>
<evidence type="ECO:0000256" key="4">
    <source>
        <dbReference type="ARBA" id="ARBA00022692"/>
    </source>
</evidence>
<evidence type="ECO:0000256" key="10">
    <source>
        <dbReference type="RuleBase" id="RU000594"/>
    </source>
</evidence>
<dbReference type="NCBIfam" id="TIGR00077">
    <property type="entry name" value="lspA"/>
    <property type="match status" value="1"/>
</dbReference>
<dbReference type="PANTHER" id="PTHR33695">
    <property type="entry name" value="LIPOPROTEIN SIGNAL PEPTIDASE"/>
    <property type="match status" value="1"/>
</dbReference>
<dbReference type="Proteomes" id="UP000184080">
    <property type="component" value="Unassembled WGS sequence"/>
</dbReference>
<dbReference type="PROSITE" id="PS00855">
    <property type="entry name" value="SPASE_II"/>
    <property type="match status" value="1"/>
</dbReference>
<dbReference type="Pfam" id="PF01252">
    <property type="entry name" value="Peptidase_A8"/>
    <property type="match status" value="1"/>
</dbReference>
<accession>A0A1M6KJY4</accession>
<dbReference type="InterPro" id="IPR001872">
    <property type="entry name" value="Peptidase_A8"/>
</dbReference>
<dbReference type="OrthoDB" id="9810259at2"/>
<keyword evidence="13" id="KW-1185">Reference proteome</keyword>
<feature type="active site" evidence="9">
    <location>
        <position position="110"/>
    </location>
</feature>
<keyword evidence="5 9" id="KW-0064">Aspartyl protease</keyword>
<feature type="transmembrane region" description="Helical" evidence="9">
    <location>
        <begin position="83"/>
        <end position="100"/>
    </location>
</feature>
<comment type="subcellular location">
    <subcellularLocation>
        <location evidence="9">Cell membrane</location>
        <topology evidence="9">Multi-pass membrane protein</topology>
    </subcellularLocation>
</comment>
<feature type="active site" evidence="9">
    <location>
        <position position="129"/>
    </location>
</feature>
<reference evidence="12 13" key="1">
    <citation type="submission" date="2016-11" db="EMBL/GenBank/DDBJ databases">
        <authorList>
            <person name="Jaros S."/>
            <person name="Januszkiewicz K."/>
            <person name="Wedrychowicz H."/>
        </authorList>
    </citation>
    <scope>NUCLEOTIDE SEQUENCE [LARGE SCALE GENOMIC DNA]</scope>
    <source>
        <strain evidence="12 13">DSM 21864</strain>
    </source>
</reference>
<comment type="pathway">
    <text evidence="9">Protein modification; lipoprotein biosynthesis (signal peptide cleavage).</text>
</comment>
<dbReference type="PANTHER" id="PTHR33695:SF1">
    <property type="entry name" value="LIPOPROTEIN SIGNAL PEPTIDASE"/>
    <property type="match status" value="1"/>
</dbReference>
<sequence length="148" mass="16769">MGFIVILILLAIDILTKQWAINVLAKGNDITVIKGFFDLAYLENRGAAFGILQNKVIFLALITSIVILIMVVYLIKYKPESKILKYSFYLIISGAIGNLIDRVRLGFVVDFLQFHYKDVYYFPTFNMADTFVVIGTALMILYVVKGVE</sequence>